<dbReference type="EC" id="6.3.3.2" evidence="5"/>
<dbReference type="Gene3D" id="3.40.50.10420">
    <property type="entry name" value="NagB/RpiA/CoA transferase-like"/>
    <property type="match status" value="1"/>
</dbReference>
<keyword evidence="5" id="KW-0460">Magnesium</keyword>
<comment type="caution">
    <text evidence="6">The sequence shown here is derived from an EMBL/GenBank/DDBJ whole genome shotgun (WGS) entry which is preliminary data.</text>
</comment>
<dbReference type="GO" id="GO:0005524">
    <property type="term" value="F:ATP binding"/>
    <property type="evidence" value="ECO:0007669"/>
    <property type="project" value="UniProtKB-KW"/>
</dbReference>
<keyword evidence="5" id="KW-0479">Metal-binding</keyword>
<comment type="cofactor">
    <cofactor evidence="5">
        <name>Mg(2+)</name>
        <dbReference type="ChEBI" id="CHEBI:18420"/>
    </cofactor>
</comment>
<dbReference type="InterPro" id="IPR037171">
    <property type="entry name" value="NagB/RpiA_transferase-like"/>
</dbReference>
<keyword evidence="2 4" id="KW-0547">Nucleotide-binding</keyword>
<comment type="similarity">
    <text evidence="1 5">Belongs to the 5-formyltetrahydrofolate cyclo-ligase family.</text>
</comment>
<dbReference type="PANTHER" id="PTHR23407">
    <property type="entry name" value="ATPASE INHIBITOR/5-FORMYLTETRAHYDROFOLATE CYCLO-LIGASE"/>
    <property type="match status" value="1"/>
</dbReference>
<feature type="binding site" evidence="4">
    <location>
        <position position="60"/>
    </location>
    <ligand>
        <name>substrate</name>
    </ligand>
</feature>
<protein>
    <recommendedName>
        <fullName evidence="5">5-formyltetrahydrofolate cyclo-ligase</fullName>
        <ecNumber evidence="5">6.3.3.2</ecNumber>
    </recommendedName>
</protein>
<evidence type="ECO:0000256" key="4">
    <source>
        <dbReference type="PIRSR" id="PIRSR006806-1"/>
    </source>
</evidence>
<dbReference type="InterPro" id="IPR024185">
    <property type="entry name" value="FTHF_cligase-like_sf"/>
</dbReference>
<keyword evidence="7" id="KW-1185">Reference proteome</keyword>
<dbReference type="GO" id="GO:0030272">
    <property type="term" value="F:5-formyltetrahydrofolate cyclo-ligase activity"/>
    <property type="evidence" value="ECO:0007669"/>
    <property type="project" value="UniProtKB-EC"/>
</dbReference>
<evidence type="ECO:0000313" key="6">
    <source>
        <dbReference type="EMBL" id="OHV43128.1"/>
    </source>
</evidence>
<dbReference type="GO" id="GO:0035999">
    <property type="term" value="P:tetrahydrofolate interconversion"/>
    <property type="evidence" value="ECO:0007669"/>
    <property type="project" value="TreeGrafter"/>
</dbReference>
<keyword evidence="6" id="KW-0436">Ligase</keyword>
<evidence type="ECO:0000256" key="1">
    <source>
        <dbReference type="ARBA" id="ARBA00010638"/>
    </source>
</evidence>
<accession>A0A1S1R840</accession>
<organism evidence="6 7">
    <name type="scientific">Parafrankia soli</name>
    <dbReference type="NCBI Taxonomy" id="2599596"/>
    <lineage>
        <taxon>Bacteria</taxon>
        <taxon>Bacillati</taxon>
        <taxon>Actinomycetota</taxon>
        <taxon>Actinomycetes</taxon>
        <taxon>Frankiales</taxon>
        <taxon>Frankiaceae</taxon>
        <taxon>Parafrankia</taxon>
    </lineage>
</organism>
<dbReference type="GO" id="GO:0046872">
    <property type="term" value="F:metal ion binding"/>
    <property type="evidence" value="ECO:0007669"/>
    <property type="project" value="UniProtKB-KW"/>
</dbReference>
<name>A0A1S1R840_9ACTN</name>
<feature type="binding site" evidence="4">
    <location>
        <position position="55"/>
    </location>
    <ligand>
        <name>substrate</name>
    </ligand>
</feature>
<dbReference type="InterPro" id="IPR002698">
    <property type="entry name" value="FTHF_cligase"/>
</dbReference>
<evidence type="ECO:0000313" key="7">
    <source>
        <dbReference type="Proteomes" id="UP000179769"/>
    </source>
</evidence>
<feature type="binding site" evidence="4">
    <location>
        <begin position="13"/>
        <end position="17"/>
    </location>
    <ligand>
        <name>ATP</name>
        <dbReference type="ChEBI" id="CHEBI:30616"/>
    </ligand>
</feature>
<evidence type="ECO:0000256" key="2">
    <source>
        <dbReference type="ARBA" id="ARBA00022741"/>
    </source>
</evidence>
<evidence type="ECO:0000256" key="5">
    <source>
        <dbReference type="RuleBase" id="RU361279"/>
    </source>
</evidence>
<dbReference type="AlphaFoldDB" id="A0A1S1R840"/>
<comment type="catalytic activity">
    <reaction evidence="5">
        <text>(6S)-5-formyl-5,6,7,8-tetrahydrofolate + ATP = (6R)-5,10-methenyltetrahydrofolate + ADP + phosphate</text>
        <dbReference type="Rhea" id="RHEA:10488"/>
        <dbReference type="ChEBI" id="CHEBI:30616"/>
        <dbReference type="ChEBI" id="CHEBI:43474"/>
        <dbReference type="ChEBI" id="CHEBI:57455"/>
        <dbReference type="ChEBI" id="CHEBI:57457"/>
        <dbReference type="ChEBI" id="CHEBI:456216"/>
        <dbReference type="EC" id="6.3.3.2"/>
    </reaction>
</comment>
<dbReference type="NCBIfam" id="TIGR02727">
    <property type="entry name" value="MTHFS_bact"/>
    <property type="match status" value="1"/>
</dbReference>
<sequence>MPAYTRPGAPQPKSELRRRLLALRRAGVLPDPTVLTERLLALPEVTAASCVAAYVGMADEPDTAEILTRLRARGVRVLLPVVRADLDLDFREFAGTLIPGAMGTREPPPSAPLVELAKADVVIVPALAADERGNRLGRGGGSYDRALTRATPGTPVIALLNDRELLGDVPAKPHDRPVTIIVTPTRIVRPAPL</sequence>
<dbReference type="SUPFAM" id="SSF100950">
    <property type="entry name" value="NagB/RpiA/CoA transferase-like"/>
    <property type="match status" value="1"/>
</dbReference>
<feature type="binding site" evidence="4">
    <location>
        <begin position="135"/>
        <end position="143"/>
    </location>
    <ligand>
        <name>ATP</name>
        <dbReference type="ChEBI" id="CHEBI:30616"/>
    </ligand>
</feature>
<proteinExistence type="inferred from homology"/>
<reference evidence="7" key="1">
    <citation type="submission" date="2016-07" db="EMBL/GenBank/DDBJ databases">
        <title>Frankia sp. NRRL B-16219 Genome sequencing.</title>
        <authorList>
            <person name="Ghodhbane-Gtari F."/>
            <person name="Swanson E."/>
            <person name="Gueddou A."/>
            <person name="Louati M."/>
            <person name="Nouioui I."/>
            <person name="Hezbri K."/>
            <person name="Abebe-Akele F."/>
            <person name="Simpson S."/>
            <person name="Morris K."/>
            <person name="Thomas K."/>
            <person name="Gtari M."/>
            <person name="Tisa L.S."/>
        </authorList>
    </citation>
    <scope>NUCLEOTIDE SEQUENCE [LARGE SCALE GENOMIC DNA]</scope>
    <source>
        <strain evidence="7">NRRL B-16219</strain>
    </source>
</reference>
<dbReference type="PIRSF" id="PIRSF006806">
    <property type="entry name" value="FTHF_cligase"/>
    <property type="match status" value="1"/>
</dbReference>
<dbReference type="PANTHER" id="PTHR23407:SF1">
    <property type="entry name" value="5-FORMYLTETRAHYDROFOLATE CYCLO-LIGASE"/>
    <property type="match status" value="1"/>
</dbReference>
<dbReference type="Proteomes" id="UP000179769">
    <property type="component" value="Unassembled WGS sequence"/>
</dbReference>
<dbReference type="GO" id="GO:0009396">
    <property type="term" value="P:folic acid-containing compound biosynthetic process"/>
    <property type="evidence" value="ECO:0007669"/>
    <property type="project" value="TreeGrafter"/>
</dbReference>
<dbReference type="OrthoDB" id="3242798at2"/>
<keyword evidence="3 4" id="KW-0067">ATP-binding</keyword>
<gene>
    <name evidence="6" type="ORF">BBK14_10740</name>
</gene>
<evidence type="ECO:0000256" key="3">
    <source>
        <dbReference type="ARBA" id="ARBA00022840"/>
    </source>
</evidence>
<dbReference type="EMBL" id="MAXA01000036">
    <property type="protein sequence ID" value="OHV43128.1"/>
    <property type="molecule type" value="Genomic_DNA"/>
</dbReference>
<dbReference type="Pfam" id="PF01812">
    <property type="entry name" value="5-FTHF_cyc-lig"/>
    <property type="match status" value="1"/>
</dbReference>